<name>A0ABU8XNQ8_9PROT</name>
<evidence type="ECO:0000256" key="3">
    <source>
        <dbReference type="ARBA" id="ARBA00023080"/>
    </source>
</evidence>
<comment type="caution">
    <text evidence="4">Lacks conserved residue(s) required for the propagation of feature annotation.</text>
</comment>
<dbReference type="Proteomes" id="UP001375743">
    <property type="component" value="Unassembled WGS sequence"/>
</dbReference>
<comment type="caution">
    <text evidence="5">The sequence shown here is derived from an EMBL/GenBank/DDBJ whole genome shotgun (WGS) entry which is preliminary data.</text>
</comment>
<dbReference type="InterPro" id="IPR029001">
    <property type="entry name" value="ITPase-like_fam"/>
</dbReference>
<evidence type="ECO:0000313" key="6">
    <source>
        <dbReference type="Proteomes" id="UP001375743"/>
    </source>
</evidence>
<evidence type="ECO:0000313" key="5">
    <source>
        <dbReference type="EMBL" id="MEK0082719.1"/>
    </source>
</evidence>
<comment type="similarity">
    <text evidence="4">Belongs to the Maf family.</text>
</comment>
<evidence type="ECO:0000256" key="2">
    <source>
        <dbReference type="ARBA" id="ARBA00022801"/>
    </source>
</evidence>
<feature type="active site" description="Proton acceptor" evidence="4">
    <location>
        <position position="83"/>
    </location>
</feature>
<gene>
    <name evidence="5" type="ORF">U1T56_06130</name>
</gene>
<dbReference type="EMBL" id="JBBLZC010000004">
    <property type="protein sequence ID" value="MEK0082719.1"/>
    <property type="molecule type" value="Genomic_DNA"/>
</dbReference>
<dbReference type="Gene3D" id="3.90.950.10">
    <property type="match status" value="1"/>
</dbReference>
<comment type="catalytic activity">
    <reaction evidence="4">
        <text>a ribonucleoside 5'-triphosphate + H2O = a ribonucleoside 5'-phosphate + diphosphate + H(+)</text>
        <dbReference type="Rhea" id="RHEA:23996"/>
        <dbReference type="ChEBI" id="CHEBI:15377"/>
        <dbReference type="ChEBI" id="CHEBI:15378"/>
        <dbReference type="ChEBI" id="CHEBI:33019"/>
        <dbReference type="ChEBI" id="CHEBI:58043"/>
        <dbReference type="ChEBI" id="CHEBI:61557"/>
        <dbReference type="EC" id="3.6.1.9"/>
    </reaction>
</comment>
<dbReference type="PANTHER" id="PTHR43213">
    <property type="entry name" value="BIFUNCTIONAL DTTP/UTP PYROPHOSPHATASE/METHYLTRANSFERASE PROTEIN-RELATED"/>
    <property type="match status" value="1"/>
</dbReference>
<comment type="subcellular location">
    <subcellularLocation>
        <location evidence="4">Cytoplasm</location>
    </subcellularLocation>
</comment>
<comment type="cofactor">
    <cofactor evidence="1 4">
        <name>a divalent metal cation</name>
        <dbReference type="ChEBI" id="CHEBI:60240"/>
    </cofactor>
</comment>
<evidence type="ECO:0000256" key="1">
    <source>
        <dbReference type="ARBA" id="ARBA00001968"/>
    </source>
</evidence>
<proteinExistence type="inferred from homology"/>
<organism evidence="5 6">
    <name type="scientific">Benzoatithermus flavus</name>
    <dbReference type="NCBI Taxonomy" id="3108223"/>
    <lineage>
        <taxon>Bacteria</taxon>
        <taxon>Pseudomonadati</taxon>
        <taxon>Pseudomonadota</taxon>
        <taxon>Alphaproteobacteria</taxon>
        <taxon>Geminicoccales</taxon>
        <taxon>Geminicoccaceae</taxon>
        <taxon>Benzoatithermus</taxon>
    </lineage>
</organism>
<dbReference type="HAMAP" id="MF_00528">
    <property type="entry name" value="Maf"/>
    <property type="match status" value="1"/>
</dbReference>
<protein>
    <recommendedName>
        <fullName evidence="4">Nucleoside triphosphate pyrophosphatase</fullName>
        <ecNumber evidence="4">3.6.1.9</ecNumber>
    </recommendedName>
    <alternativeName>
        <fullName evidence="4">Nucleotide pyrophosphatase</fullName>
        <shortName evidence="4">Nucleotide PPase</shortName>
    </alternativeName>
</protein>
<comment type="function">
    <text evidence="4">Nucleoside triphosphate pyrophosphatase. May have a dual role in cell division arrest and in preventing the incorporation of modified nucleotides into cellular nucleic acids.</text>
</comment>
<dbReference type="RefSeq" id="WP_418158563.1">
    <property type="nucleotide sequence ID" value="NZ_JBBLZC010000004.1"/>
</dbReference>
<reference evidence="5 6" key="1">
    <citation type="submission" date="2024-01" db="EMBL/GenBank/DDBJ databases">
        <title>Multi-omics insights into the function and evolution of sodium benzoate biodegradation pathways in Benzoatithermus flavus gen. nov., sp. nov. from hot spring.</title>
        <authorList>
            <person name="Hu C.-J."/>
            <person name="Li W.-J."/>
        </authorList>
    </citation>
    <scope>NUCLEOTIDE SEQUENCE [LARGE SCALE GENOMIC DNA]</scope>
    <source>
        <strain evidence="5 6">SYSU G07066</strain>
    </source>
</reference>
<keyword evidence="6" id="KW-1185">Reference proteome</keyword>
<dbReference type="PANTHER" id="PTHR43213:SF5">
    <property type="entry name" value="BIFUNCTIONAL DTTP_UTP PYROPHOSPHATASE_METHYLTRANSFERASE PROTEIN-RELATED"/>
    <property type="match status" value="1"/>
</dbReference>
<sequence>MEITLAAAPPVILASKSAARAQLLRAAGVPFTQAEALVDEAAAREALQAEAVPVEEAAIALAGLKAAFVARQAPEPAIVVGADQLLELEGAWLEKPKDAAAARAQLAALRGRRHRLVSGVVAFRGNSRIWQHVDVARLWVRNCSDAFLDRYVAAAGPDILACVGAYQLEGLGAQLMARVEGDWFTILGLPLLPLLQFLRDQGVLLR</sequence>
<dbReference type="SUPFAM" id="SSF52972">
    <property type="entry name" value="ITPase-like"/>
    <property type="match status" value="1"/>
</dbReference>
<dbReference type="EC" id="3.6.1.9" evidence="4"/>
<keyword evidence="3 4" id="KW-0546">Nucleotide metabolism</keyword>
<keyword evidence="4" id="KW-0963">Cytoplasm</keyword>
<keyword evidence="2 4" id="KW-0378">Hydrolase</keyword>
<dbReference type="PIRSF" id="PIRSF006305">
    <property type="entry name" value="Maf"/>
    <property type="match status" value="1"/>
</dbReference>
<evidence type="ECO:0000256" key="4">
    <source>
        <dbReference type="HAMAP-Rule" id="MF_00528"/>
    </source>
</evidence>
<accession>A0ABU8XNQ8</accession>
<dbReference type="Pfam" id="PF02545">
    <property type="entry name" value="Maf"/>
    <property type="match status" value="1"/>
</dbReference>
<comment type="catalytic activity">
    <reaction evidence="4">
        <text>a 2'-deoxyribonucleoside 5'-triphosphate + H2O = a 2'-deoxyribonucleoside 5'-phosphate + diphosphate + H(+)</text>
        <dbReference type="Rhea" id="RHEA:44644"/>
        <dbReference type="ChEBI" id="CHEBI:15377"/>
        <dbReference type="ChEBI" id="CHEBI:15378"/>
        <dbReference type="ChEBI" id="CHEBI:33019"/>
        <dbReference type="ChEBI" id="CHEBI:61560"/>
        <dbReference type="ChEBI" id="CHEBI:65317"/>
        <dbReference type="EC" id="3.6.1.9"/>
    </reaction>
</comment>
<dbReference type="InterPro" id="IPR003697">
    <property type="entry name" value="Maf-like"/>
</dbReference>